<organism evidence="2">
    <name type="scientific">Arundo donax</name>
    <name type="common">Giant reed</name>
    <name type="synonym">Donax arundinaceus</name>
    <dbReference type="NCBI Taxonomy" id="35708"/>
    <lineage>
        <taxon>Eukaryota</taxon>
        <taxon>Viridiplantae</taxon>
        <taxon>Streptophyta</taxon>
        <taxon>Embryophyta</taxon>
        <taxon>Tracheophyta</taxon>
        <taxon>Spermatophyta</taxon>
        <taxon>Magnoliopsida</taxon>
        <taxon>Liliopsida</taxon>
        <taxon>Poales</taxon>
        <taxon>Poaceae</taxon>
        <taxon>PACMAD clade</taxon>
        <taxon>Arundinoideae</taxon>
        <taxon>Arundineae</taxon>
        <taxon>Arundo</taxon>
    </lineage>
</organism>
<dbReference type="EMBL" id="GBRH01194475">
    <property type="protein sequence ID" value="JAE03421.1"/>
    <property type="molecule type" value="Transcribed_RNA"/>
</dbReference>
<evidence type="ECO:0000313" key="2">
    <source>
        <dbReference type="EMBL" id="JAE03421.1"/>
    </source>
</evidence>
<keyword evidence="1" id="KW-0732">Signal</keyword>
<sequence>MGIPSMLIFTRGFFLQVSSAFALVSPFCGPGGCLDELLLARFLLKDRIGGQPTTGAGAPLPWTCGLLPLLRTDAAAGAFCGGGGQHPFFLSLAAAIFFSSASSFPHPALVCCFCLLQPSVLASTVSKNPLFVPVVVVLIVDFEGLGK</sequence>
<feature type="chain" id="PRO_5002047153" description="Secreted protein" evidence="1">
    <location>
        <begin position="23"/>
        <end position="147"/>
    </location>
</feature>
<evidence type="ECO:0000256" key="1">
    <source>
        <dbReference type="SAM" id="SignalP"/>
    </source>
</evidence>
<feature type="signal peptide" evidence="1">
    <location>
        <begin position="1"/>
        <end position="22"/>
    </location>
</feature>
<reference evidence="2" key="2">
    <citation type="journal article" date="2015" name="Data Brief">
        <title>Shoot transcriptome of the giant reed, Arundo donax.</title>
        <authorList>
            <person name="Barrero R.A."/>
            <person name="Guerrero F.D."/>
            <person name="Moolhuijzen P."/>
            <person name="Goolsby J.A."/>
            <person name="Tidwell J."/>
            <person name="Bellgard S.E."/>
            <person name="Bellgard M.I."/>
        </authorList>
    </citation>
    <scope>NUCLEOTIDE SEQUENCE</scope>
    <source>
        <tissue evidence="2">Shoot tissue taken approximately 20 cm above the soil surface</tissue>
    </source>
</reference>
<protein>
    <recommendedName>
        <fullName evidence="3">Secreted protein</fullName>
    </recommendedName>
</protein>
<dbReference type="AlphaFoldDB" id="A0A0A9EZU7"/>
<proteinExistence type="predicted"/>
<name>A0A0A9EZU7_ARUDO</name>
<evidence type="ECO:0008006" key="3">
    <source>
        <dbReference type="Google" id="ProtNLM"/>
    </source>
</evidence>
<reference evidence="2" key="1">
    <citation type="submission" date="2014-09" db="EMBL/GenBank/DDBJ databases">
        <authorList>
            <person name="Magalhaes I.L.F."/>
            <person name="Oliveira U."/>
            <person name="Santos F.R."/>
            <person name="Vidigal T.H.D.A."/>
            <person name="Brescovit A.D."/>
            <person name="Santos A.J."/>
        </authorList>
    </citation>
    <scope>NUCLEOTIDE SEQUENCE</scope>
    <source>
        <tissue evidence="2">Shoot tissue taken approximately 20 cm above the soil surface</tissue>
    </source>
</reference>
<accession>A0A0A9EZU7</accession>